<reference evidence="2 3" key="1">
    <citation type="journal article" date="2014" name="Nat. Genet.">
        <title>Genome and transcriptome of the porcine whipworm Trichuris suis.</title>
        <authorList>
            <person name="Jex A.R."/>
            <person name="Nejsum P."/>
            <person name="Schwarz E.M."/>
            <person name="Hu L."/>
            <person name="Young N.D."/>
            <person name="Hall R.S."/>
            <person name="Korhonen P.K."/>
            <person name="Liao S."/>
            <person name="Thamsborg S."/>
            <person name="Xia J."/>
            <person name="Xu P."/>
            <person name="Wang S."/>
            <person name="Scheerlinck J.P."/>
            <person name="Hofmann A."/>
            <person name="Sternberg P.W."/>
            <person name="Wang J."/>
            <person name="Gasser R.B."/>
        </authorList>
    </citation>
    <scope>NUCLEOTIDE SEQUENCE [LARGE SCALE GENOMIC DNA]</scope>
    <source>
        <strain evidence="2">DCEP-RM93M</strain>
    </source>
</reference>
<evidence type="ECO:0000313" key="3">
    <source>
        <dbReference type="Proteomes" id="UP000030764"/>
    </source>
</evidence>
<accession>A0A085ME58</accession>
<name>A0A085ME58_9BILA</name>
<dbReference type="AlphaFoldDB" id="A0A085ME58"/>
<feature type="chain" id="PRO_5001795251" description="Chondroitin proteoglycan 4 domain-containing protein" evidence="1">
    <location>
        <begin position="18"/>
        <end position="306"/>
    </location>
</feature>
<feature type="signal peptide" evidence="1">
    <location>
        <begin position="1"/>
        <end position="17"/>
    </location>
</feature>
<organism evidence="2 3">
    <name type="scientific">Trichuris suis</name>
    <name type="common">pig whipworm</name>
    <dbReference type="NCBI Taxonomy" id="68888"/>
    <lineage>
        <taxon>Eukaryota</taxon>
        <taxon>Metazoa</taxon>
        <taxon>Ecdysozoa</taxon>
        <taxon>Nematoda</taxon>
        <taxon>Enoplea</taxon>
        <taxon>Dorylaimia</taxon>
        <taxon>Trichinellida</taxon>
        <taxon>Trichuridae</taxon>
        <taxon>Trichuris</taxon>
    </lineage>
</organism>
<keyword evidence="3" id="KW-1185">Reference proteome</keyword>
<dbReference type="OrthoDB" id="10288795at2759"/>
<keyword evidence="1" id="KW-0732">Signal</keyword>
<evidence type="ECO:0008006" key="4">
    <source>
        <dbReference type="Google" id="ProtNLM"/>
    </source>
</evidence>
<evidence type="ECO:0000313" key="2">
    <source>
        <dbReference type="EMBL" id="KFD55504.1"/>
    </source>
</evidence>
<proteinExistence type="predicted"/>
<dbReference type="EMBL" id="KL363199">
    <property type="protein sequence ID" value="KFD55504.1"/>
    <property type="molecule type" value="Genomic_DNA"/>
</dbReference>
<evidence type="ECO:0000256" key="1">
    <source>
        <dbReference type="SAM" id="SignalP"/>
    </source>
</evidence>
<sequence length="306" mass="35273">MLIIAFALLFLTHETLSAEQYCYERLQQYFTCLNENFTQALTEFRKSILADQLLTAVRECFSKYNCSIPEFPKLQEEGEERFVRWVLQNATVWLEISYEDGVECMRQSRAFTRHVIERCLRQKHPGYQLPGPRVSINHFIRKMKDLGSSLALWPIAFESLKGVYHSNACSAVRTSKLNLDKCLNSAFEQNTVNPYKAMKLQEATFRKLCSIDRACLITLGENCTETVKTVLQDACECGYEETDEIARTLEERLEQCYDITMRADVLREKIIEITDQVCLRVTLSYNSCRNGFFDESGSLAGTSESK</sequence>
<dbReference type="Proteomes" id="UP000030764">
    <property type="component" value="Unassembled WGS sequence"/>
</dbReference>
<gene>
    <name evidence="2" type="ORF">M513_03556</name>
</gene>
<protein>
    <recommendedName>
        <fullName evidence="4">Chondroitin proteoglycan 4 domain-containing protein</fullName>
    </recommendedName>
</protein>